<evidence type="ECO:0000256" key="3">
    <source>
        <dbReference type="ARBA" id="ARBA00022692"/>
    </source>
</evidence>
<proteinExistence type="predicted"/>
<keyword evidence="8" id="KW-0966">Cell projection</keyword>
<feature type="chain" id="PRO_5016014096" evidence="7">
    <location>
        <begin position="26"/>
        <end position="224"/>
    </location>
</feature>
<comment type="subcellular location">
    <subcellularLocation>
        <location evidence="1">Cell membrane</location>
    </subcellularLocation>
</comment>
<sequence length="224" mass="25677">MRKFPIFFASLLFFLILPLDLEVNAESDPNVTVEENLKKPQNQIETEESPLSEINDSEMTDNVSITIWDYVKMILALGFVILLLYGLLRFVNSRNKTFQQNQLIQNLGGVGLSQGKSAQLLQVGNSLILVGIGEDITVLKEITDPAEIEILTKIYEDKQDIGKAVPYIAEIISRLKREMTSQTKNNDKKKPTFDQVFQTRLQEVKKDRSEVLKDWKTKEREKNE</sequence>
<dbReference type="GO" id="GO:0044781">
    <property type="term" value="P:bacterial-type flagellum organization"/>
    <property type="evidence" value="ECO:0007669"/>
    <property type="project" value="InterPro"/>
</dbReference>
<name>A0A2W7MLX0_9BACI</name>
<dbReference type="EMBL" id="QKZI01000001">
    <property type="protein sequence ID" value="PZX07855.1"/>
    <property type="molecule type" value="Genomic_DNA"/>
</dbReference>
<organism evidence="8 9">
    <name type="scientific">Psychrobacillus insolitus</name>
    <dbReference type="NCBI Taxonomy" id="1461"/>
    <lineage>
        <taxon>Bacteria</taxon>
        <taxon>Bacillati</taxon>
        <taxon>Bacillota</taxon>
        <taxon>Bacilli</taxon>
        <taxon>Bacillales</taxon>
        <taxon>Bacillaceae</taxon>
        <taxon>Psychrobacillus</taxon>
    </lineage>
</organism>
<protein>
    <submittedName>
        <fullName evidence="8">Flagellar protein FliO/FliZ</fullName>
    </submittedName>
</protein>
<feature type="transmembrane region" description="Helical" evidence="6">
    <location>
        <begin position="67"/>
        <end position="88"/>
    </location>
</feature>
<evidence type="ECO:0000256" key="4">
    <source>
        <dbReference type="ARBA" id="ARBA00022989"/>
    </source>
</evidence>
<comment type="caution">
    <text evidence="8">The sequence shown here is derived from an EMBL/GenBank/DDBJ whole genome shotgun (WGS) entry which is preliminary data.</text>
</comment>
<keyword evidence="3 6" id="KW-0812">Transmembrane</keyword>
<evidence type="ECO:0000256" key="2">
    <source>
        <dbReference type="ARBA" id="ARBA00022475"/>
    </source>
</evidence>
<evidence type="ECO:0000313" key="9">
    <source>
        <dbReference type="Proteomes" id="UP000248646"/>
    </source>
</evidence>
<keyword evidence="7" id="KW-0732">Signal</keyword>
<dbReference type="AlphaFoldDB" id="A0A2W7MLX0"/>
<feature type="signal peptide" evidence="7">
    <location>
        <begin position="1"/>
        <end position="25"/>
    </location>
</feature>
<reference evidence="8 9" key="1">
    <citation type="submission" date="2018-06" db="EMBL/GenBank/DDBJ databases">
        <title>Genomic Encyclopedia of Type Strains, Phase IV (KMG-IV): sequencing the most valuable type-strain genomes for metagenomic binning, comparative biology and taxonomic classification.</title>
        <authorList>
            <person name="Goeker M."/>
        </authorList>
    </citation>
    <scope>NUCLEOTIDE SEQUENCE [LARGE SCALE GENOMIC DNA]</scope>
    <source>
        <strain evidence="8 9">DSM 5</strain>
    </source>
</reference>
<evidence type="ECO:0000256" key="1">
    <source>
        <dbReference type="ARBA" id="ARBA00004236"/>
    </source>
</evidence>
<dbReference type="Proteomes" id="UP000248646">
    <property type="component" value="Unassembled WGS sequence"/>
</dbReference>
<evidence type="ECO:0000256" key="5">
    <source>
        <dbReference type="ARBA" id="ARBA00023136"/>
    </source>
</evidence>
<keyword evidence="2" id="KW-1003">Cell membrane</keyword>
<keyword evidence="4 6" id="KW-1133">Transmembrane helix</keyword>
<keyword evidence="8" id="KW-0969">Cilium</keyword>
<evidence type="ECO:0000313" key="8">
    <source>
        <dbReference type="EMBL" id="PZX07855.1"/>
    </source>
</evidence>
<dbReference type="Pfam" id="PF04347">
    <property type="entry name" value="FliO"/>
    <property type="match status" value="1"/>
</dbReference>
<evidence type="ECO:0000256" key="6">
    <source>
        <dbReference type="SAM" id="Phobius"/>
    </source>
</evidence>
<dbReference type="GO" id="GO:0016020">
    <property type="term" value="C:membrane"/>
    <property type="evidence" value="ECO:0007669"/>
    <property type="project" value="InterPro"/>
</dbReference>
<keyword evidence="5 6" id="KW-0472">Membrane</keyword>
<keyword evidence="8" id="KW-0282">Flagellum</keyword>
<keyword evidence="9" id="KW-1185">Reference proteome</keyword>
<accession>A0A2W7MLX0</accession>
<evidence type="ECO:0000256" key="7">
    <source>
        <dbReference type="SAM" id="SignalP"/>
    </source>
</evidence>
<gene>
    <name evidence="8" type="ORF">C7437_101977</name>
</gene>
<dbReference type="OrthoDB" id="2376965at2"/>
<dbReference type="InterPro" id="IPR022781">
    <property type="entry name" value="Flagellar_biosynth_FliO"/>
</dbReference>